<proteinExistence type="predicted"/>
<evidence type="ECO:0000313" key="2">
    <source>
        <dbReference type="EMBL" id="TDD59300.1"/>
    </source>
</evidence>
<reference evidence="2 3" key="1">
    <citation type="submission" date="2019-03" db="EMBL/GenBank/DDBJ databases">
        <title>Draft genome sequences of novel Actinobacteria.</title>
        <authorList>
            <person name="Sahin N."/>
            <person name="Ay H."/>
            <person name="Saygin H."/>
        </authorList>
    </citation>
    <scope>NUCLEOTIDE SEQUENCE [LARGE SCALE GENOMIC DNA]</scope>
    <source>
        <strain evidence="2 3">JCM 13523</strain>
    </source>
</reference>
<keyword evidence="3" id="KW-1185">Reference proteome</keyword>
<evidence type="ECO:0000313" key="3">
    <source>
        <dbReference type="Proteomes" id="UP000295124"/>
    </source>
</evidence>
<evidence type="ECO:0000256" key="1">
    <source>
        <dbReference type="SAM" id="SignalP"/>
    </source>
</evidence>
<protein>
    <recommendedName>
        <fullName evidence="4">DUF3558 domain-containing protein</fullName>
    </recommendedName>
</protein>
<name>A0A4R4ZM43_9ACTN</name>
<gene>
    <name evidence="2" type="ORF">E1263_15385</name>
</gene>
<evidence type="ECO:0008006" key="4">
    <source>
        <dbReference type="Google" id="ProtNLM"/>
    </source>
</evidence>
<dbReference type="OrthoDB" id="3823594at2"/>
<dbReference type="RefSeq" id="WP_132167985.1">
    <property type="nucleotide sequence ID" value="NZ_SMKX01000037.1"/>
</dbReference>
<comment type="caution">
    <text evidence="2">The sequence shown here is derived from an EMBL/GenBank/DDBJ whole genome shotgun (WGS) entry which is preliminary data.</text>
</comment>
<dbReference type="PROSITE" id="PS51257">
    <property type="entry name" value="PROKAR_LIPOPROTEIN"/>
    <property type="match status" value="1"/>
</dbReference>
<dbReference type="AlphaFoldDB" id="A0A4R4ZM43"/>
<sequence length="302" mass="32149">MRRTLTAVCTLVLLLTACQAEKKPEPTPVVATGNLCERMLPKLAGQWKVAPAGPSGAVPLTDSCRLIDTEAPQHMIRVSLSVLPVSAADAVRLRKQEEADNRRDHVATKLMDGDLGEGSWTLDPVAAAPQLGFRTGDRLVLLRGDTEYGASYRSDRSTLAELQEMAKVITELPNGLPTDPAAIDEPGCAPGAAAAAKILGAKAVIRRGGTMDGYLYCQWGSVTDTILVRGGGQGSDQAFTFADYPNSSARAVKVGDEGWLQTDGIYLAFRVGNAYVAGYTTRKNSGPALVELGRAMTPSYRR</sequence>
<dbReference type="Proteomes" id="UP000295124">
    <property type="component" value="Unassembled WGS sequence"/>
</dbReference>
<feature type="signal peptide" evidence="1">
    <location>
        <begin position="1"/>
        <end position="22"/>
    </location>
</feature>
<organism evidence="2 3">
    <name type="scientific">Kribbella antibiotica</name>
    <dbReference type="NCBI Taxonomy" id="190195"/>
    <lineage>
        <taxon>Bacteria</taxon>
        <taxon>Bacillati</taxon>
        <taxon>Actinomycetota</taxon>
        <taxon>Actinomycetes</taxon>
        <taxon>Propionibacteriales</taxon>
        <taxon>Kribbellaceae</taxon>
        <taxon>Kribbella</taxon>
    </lineage>
</organism>
<keyword evidence="1" id="KW-0732">Signal</keyword>
<dbReference type="EMBL" id="SMKX01000037">
    <property type="protein sequence ID" value="TDD59300.1"/>
    <property type="molecule type" value="Genomic_DNA"/>
</dbReference>
<accession>A0A4R4ZM43</accession>
<feature type="chain" id="PRO_5020357105" description="DUF3558 domain-containing protein" evidence="1">
    <location>
        <begin position="23"/>
        <end position="302"/>
    </location>
</feature>